<evidence type="ECO:0000256" key="3">
    <source>
        <dbReference type="ARBA" id="ARBA00022692"/>
    </source>
</evidence>
<keyword evidence="6" id="KW-0732">Signal</keyword>
<dbReference type="Proteomes" id="UP000809273">
    <property type="component" value="Unassembled WGS sequence"/>
</dbReference>
<name>A0A9D8KJ71_9DELT</name>
<feature type="domain" description="Single Cache" evidence="7">
    <location>
        <begin position="50"/>
        <end position="154"/>
    </location>
</feature>
<organism evidence="8 9">
    <name type="scientific">Candidatus Zymogenus saltonus</name>
    <dbReference type="NCBI Taxonomy" id="2844893"/>
    <lineage>
        <taxon>Bacteria</taxon>
        <taxon>Deltaproteobacteria</taxon>
        <taxon>Candidatus Zymogenia</taxon>
        <taxon>Candidatus Zymogeniales</taxon>
        <taxon>Candidatus Zymogenaceae</taxon>
        <taxon>Candidatus Zymogenus</taxon>
    </lineage>
</organism>
<keyword evidence="4" id="KW-1133">Transmembrane helix</keyword>
<feature type="signal peptide" evidence="6">
    <location>
        <begin position="1"/>
        <end position="24"/>
    </location>
</feature>
<evidence type="ECO:0000256" key="2">
    <source>
        <dbReference type="ARBA" id="ARBA00022475"/>
    </source>
</evidence>
<comment type="caution">
    <text evidence="8">The sequence shown here is derived from an EMBL/GenBank/DDBJ whole genome shotgun (WGS) entry which is preliminary data.</text>
</comment>
<evidence type="ECO:0000256" key="1">
    <source>
        <dbReference type="ARBA" id="ARBA00004651"/>
    </source>
</evidence>
<comment type="subcellular location">
    <subcellularLocation>
        <location evidence="1">Cell membrane</location>
        <topology evidence="1">Multi-pass membrane protein</topology>
    </subcellularLocation>
</comment>
<evidence type="ECO:0000256" key="4">
    <source>
        <dbReference type="ARBA" id="ARBA00022989"/>
    </source>
</evidence>
<accession>A0A9D8KJ71</accession>
<evidence type="ECO:0000313" key="8">
    <source>
        <dbReference type="EMBL" id="MBN1574421.1"/>
    </source>
</evidence>
<evidence type="ECO:0000259" key="7">
    <source>
        <dbReference type="Pfam" id="PF17200"/>
    </source>
</evidence>
<proteinExistence type="predicted"/>
<dbReference type="Gene3D" id="3.30.450.20">
    <property type="entry name" value="PAS domain"/>
    <property type="match status" value="1"/>
</dbReference>
<evidence type="ECO:0000256" key="5">
    <source>
        <dbReference type="ARBA" id="ARBA00023136"/>
    </source>
</evidence>
<dbReference type="Pfam" id="PF17200">
    <property type="entry name" value="sCache_2"/>
    <property type="match status" value="1"/>
</dbReference>
<keyword evidence="2" id="KW-1003">Cell membrane</keyword>
<dbReference type="InterPro" id="IPR033480">
    <property type="entry name" value="sCache_2"/>
</dbReference>
<protein>
    <submittedName>
        <fullName evidence="8">Cache domain-containing protein</fullName>
    </submittedName>
</protein>
<dbReference type="AlphaFoldDB" id="A0A9D8KJ71"/>
<reference evidence="8" key="1">
    <citation type="journal article" date="2021" name="Environ. Microbiol.">
        <title>Genomic characterization of three novel Desulfobacterota classes expand the metabolic and phylogenetic diversity of the phylum.</title>
        <authorList>
            <person name="Murphy C.L."/>
            <person name="Biggerstaff J."/>
            <person name="Eichhorn A."/>
            <person name="Ewing E."/>
            <person name="Shahan R."/>
            <person name="Soriano D."/>
            <person name="Stewart S."/>
            <person name="VanMol K."/>
            <person name="Walker R."/>
            <person name="Walters P."/>
            <person name="Elshahed M.S."/>
            <person name="Youssef N.H."/>
        </authorList>
    </citation>
    <scope>NUCLEOTIDE SEQUENCE</scope>
    <source>
        <strain evidence="8">Zod_Metabat.24</strain>
    </source>
</reference>
<feature type="chain" id="PRO_5038736296" evidence="6">
    <location>
        <begin position="25"/>
        <end position="169"/>
    </location>
</feature>
<dbReference type="EMBL" id="JAFGIX010000079">
    <property type="protein sequence ID" value="MBN1574421.1"/>
    <property type="molecule type" value="Genomic_DNA"/>
</dbReference>
<gene>
    <name evidence="8" type="ORF">JW984_14580</name>
</gene>
<keyword evidence="3" id="KW-0812">Transmembrane</keyword>
<reference evidence="8" key="2">
    <citation type="submission" date="2021-01" db="EMBL/GenBank/DDBJ databases">
        <authorList>
            <person name="Hahn C.R."/>
            <person name="Youssef N.H."/>
            <person name="Elshahed M."/>
        </authorList>
    </citation>
    <scope>NUCLEOTIDE SEQUENCE</scope>
    <source>
        <strain evidence="8">Zod_Metabat.24</strain>
    </source>
</reference>
<keyword evidence="5" id="KW-0472">Membrane</keyword>
<evidence type="ECO:0000256" key="6">
    <source>
        <dbReference type="SAM" id="SignalP"/>
    </source>
</evidence>
<evidence type="ECO:0000313" key="9">
    <source>
        <dbReference type="Proteomes" id="UP000809273"/>
    </source>
</evidence>
<dbReference type="GO" id="GO:0005886">
    <property type="term" value="C:plasma membrane"/>
    <property type="evidence" value="ECO:0007669"/>
    <property type="project" value="UniProtKB-SubCell"/>
</dbReference>
<sequence length="169" mass="18316">MKRGKIVIAFIAAFALLIAVSAAAQEKATPEEVFAKVKEAAAYLAEKGDAALPEFNDPKGPWVWKDTYIFVYDCDKGICVANPNNANIVGTKIEDIVDINGDPVGIRLCELSQKPNGGWMEYLWKVVGSDEQKTKISFIYKAPGAKYTVGAGIYGPEGVTLDELNKGIE</sequence>